<dbReference type="EMBL" id="BMAT01005169">
    <property type="protein sequence ID" value="GFR88587.1"/>
    <property type="molecule type" value="Genomic_DNA"/>
</dbReference>
<sequence length="161" mass="17434">MFRALVCLKRAGLDPTEVMGWGGVANLTQYVIPVAEALGAIAFGLKTETYQQAAEDGEIPDNIELVEADSLRKCTTLDQAFSLMSKRSWDLWTAAAHTAQLVFKTDFSHVESNVGASPGVGPSINILIQSDNYTTALRCFLLHEVGYIADPDTAYANFDTG</sequence>
<organism evidence="1 2">
    <name type="scientific">Elysia marginata</name>
    <dbReference type="NCBI Taxonomy" id="1093978"/>
    <lineage>
        <taxon>Eukaryota</taxon>
        <taxon>Metazoa</taxon>
        <taxon>Spiralia</taxon>
        <taxon>Lophotrochozoa</taxon>
        <taxon>Mollusca</taxon>
        <taxon>Gastropoda</taxon>
        <taxon>Heterobranchia</taxon>
        <taxon>Euthyneura</taxon>
        <taxon>Panpulmonata</taxon>
        <taxon>Sacoglossa</taxon>
        <taxon>Placobranchoidea</taxon>
        <taxon>Plakobranchidae</taxon>
        <taxon>Elysia</taxon>
    </lineage>
</organism>
<dbReference type="Proteomes" id="UP000762676">
    <property type="component" value="Unassembled WGS sequence"/>
</dbReference>
<gene>
    <name evidence="1" type="ORF">ElyMa_002521700</name>
</gene>
<name>A0AAV4GRX2_9GAST</name>
<evidence type="ECO:0000313" key="1">
    <source>
        <dbReference type="EMBL" id="GFR88587.1"/>
    </source>
</evidence>
<comment type="caution">
    <text evidence="1">The sequence shown here is derived from an EMBL/GenBank/DDBJ whole genome shotgun (WGS) entry which is preliminary data.</text>
</comment>
<protein>
    <submittedName>
        <fullName evidence="1">Uncharacterized protein</fullName>
    </submittedName>
</protein>
<evidence type="ECO:0000313" key="2">
    <source>
        <dbReference type="Proteomes" id="UP000762676"/>
    </source>
</evidence>
<keyword evidence="2" id="KW-1185">Reference proteome</keyword>
<reference evidence="1 2" key="1">
    <citation type="journal article" date="2021" name="Elife">
        <title>Chloroplast acquisition without the gene transfer in kleptoplastic sea slugs, Plakobranchus ocellatus.</title>
        <authorList>
            <person name="Maeda T."/>
            <person name="Takahashi S."/>
            <person name="Yoshida T."/>
            <person name="Shimamura S."/>
            <person name="Takaki Y."/>
            <person name="Nagai Y."/>
            <person name="Toyoda A."/>
            <person name="Suzuki Y."/>
            <person name="Arimoto A."/>
            <person name="Ishii H."/>
            <person name="Satoh N."/>
            <person name="Nishiyama T."/>
            <person name="Hasebe M."/>
            <person name="Maruyama T."/>
            <person name="Minagawa J."/>
            <person name="Obokata J."/>
            <person name="Shigenobu S."/>
        </authorList>
    </citation>
    <scope>NUCLEOTIDE SEQUENCE [LARGE SCALE GENOMIC DNA]</scope>
</reference>
<accession>A0AAV4GRX2</accession>
<dbReference type="AlphaFoldDB" id="A0AAV4GRX2"/>
<proteinExistence type="predicted"/>